<reference evidence="7 8" key="1">
    <citation type="journal article" date="2019" name="Nat. Microbiol.">
        <title>Mediterranean grassland soil C-N compound turnover is dependent on rainfall and depth, and is mediated by genomically divergent microorganisms.</title>
        <authorList>
            <person name="Diamond S."/>
            <person name="Andeer P.F."/>
            <person name="Li Z."/>
            <person name="Crits-Christoph A."/>
            <person name="Burstein D."/>
            <person name="Anantharaman K."/>
            <person name="Lane K.R."/>
            <person name="Thomas B.C."/>
            <person name="Pan C."/>
            <person name="Northen T.R."/>
            <person name="Banfield J.F."/>
        </authorList>
    </citation>
    <scope>NUCLEOTIDE SEQUENCE [LARGE SCALE GENOMIC DNA]</scope>
    <source>
        <strain evidence="7">WS_3</strain>
    </source>
</reference>
<gene>
    <name evidence="7" type="primary">tsaB</name>
    <name evidence="7" type="ORF">E6K73_08725</name>
</gene>
<proteinExistence type="inferred from homology"/>
<dbReference type="GO" id="GO:0008080">
    <property type="term" value="F:N-acetyltransferase activity"/>
    <property type="evidence" value="ECO:0007669"/>
    <property type="project" value="InterPro"/>
</dbReference>
<evidence type="ECO:0000256" key="4">
    <source>
        <dbReference type="ARBA" id="ARBA00023315"/>
    </source>
</evidence>
<evidence type="ECO:0000313" key="7">
    <source>
        <dbReference type="EMBL" id="TMQ50017.1"/>
    </source>
</evidence>
<dbReference type="Gene3D" id="3.30.420.40">
    <property type="match status" value="2"/>
</dbReference>
<dbReference type="NCBIfam" id="TIGR03725">
    <property type="entry name" value="T6A_YeaZ"/>
    <property type="match status" value="1"/>
</dbReference>
<evidence type="ECO:0000256" key="1">
    <source>
        <dbReference type="ARBA" id="ARBA00005395"/>
    </source>
</evidence>
<dbReference type="InterPro" id="IPR043129">
    <property type="entry name" value="ATPase_NBD"/>
</dbReference>
<dbReference type="Proteomes" id="UP000320184">
    <property type="component" value="Unassembled WGS sequence"/>
</dbReference>
<keyword evidence="4" id="KW-0012">Acyltransferase</keyword>
<dbReference type="CDD" id="cd04301">
    <property type="entry name" value="NAT_SF"/>
    <property type="match status" value="1"/>
</dbReference>
<dbReference type="InterPro" id="IPR000182">
    <property type="entry name" value="GNAT_dom"/>
</dbReference>
<name>A0A538SF83_UNCEI</name>
<dbReference type="PANTHER" id="PTHR43420:SF44">
    <property type="entry name" value="ACETYLTRANSFERASE YPEA"/>
    <property type="match status" value="1"/>
</dbReference>
<feature type="compositionally biased region" description="Low complexity" evidence="5">
    <location>
        <begin position="37"/>
        <end position="46"/>
    </location>
</feature>
<dbReference type="Pfam" id="PF00814">
    <property type="entry name" value="TsaD"/>
    <property type="match status" value="1"/>
</dbReference>
<dbReference type="GO" id="GO:0002949">
    <property type="term" value="P:tRNA threonylcarbamoyladenosine modification"/>
    <property type="evidence" value="ECO:0007669"/>
    <property type="project" value="InterPro"/>
</dbReference>
<dbReference type="SUPFAM" id="SSF53067">
    <property type="entry name" value="Actin-like ATPase domain"/>
    <property type="match status" value="1"/>
</dbReference>
<dbReference type="AlphaFoldDB" id="A0A538SF83"/>
<keyword evidence="3 7" id="KW-0808">Transferase</keyword>
<feature type="region of interest" description="Disordered" evidence="5">
    <location>
        <begin position="20"/>
        <end position="56"/>
    </location>
</feature>
<evidence type="ECO:0000259" key="6">
    <source>
        <dbReference type="PROSITE" id="PS51186"/>
    </source>
</evidence>
<dbReference type="InterPro" id="IPR000905">
    <property type="entry name" value="Gcp-like_dom"/>
</dbReference>
<dbReference type="NCBIfam" id="TIGR01575">
    <property type="entry name" value="rimI"/>
    <property type="match status" value="1"/>
</dbReference>
<dbReference type="InterPro" id="IPR022496">
    <property type="entry name" value="T6A_TsaB"/>
</dbReference>
<protein>
    <submittedName>
        <fullName evidence="7">tRNA (Adenosine(37)-N6)-threonylcarbamoyltransferase complex dimerization subunit type 1 TsaB</fullName>
    </submittedName>
</protein>
<organism evidence="7 8">
    <name type="scientific">Eiseniibacteriota bacterium</name>
    <dbReference type="NCBI Taxonomy" id="2212470"/>
    <lineage>
        <taxon>Bacteria</taxon>
        <taxon>Candidatus Eiseniibacteriota</taxon>
    </lineage>
</organism>
<feature type="compositionally biased region" description="Basic and acidic residues" evidence="5">
    <location>
        <begin position="20"/>
        <end position="36"/>
    </location>
</feature>
<dbReference type="PROSITE" id="PS51186">
    <property type="entry name" value="GNAT"/>
    <property type="match status" value="1"/>
</dbReference>
<evidence type="ECO:0000256" key="5">
    <source>
        <dbReference type="SAM" id="MobiDB-lite"/>
    </source>
</evidence>
<dbReference type="PANTHER" id="PTHR43420">
    <property type="entry name" value="ACETYLTRANSFERASE"/>
    <property type="match status" value="1"/>
</dbReference>
<comment type="caution">
    <text evidence="7">The sequence shown here is derived from an EMBL/GenBank/DDBJ whole genome shotgun (WGS) entry which is preliminary data.</text>
</comment>
<dbReference type="Pfam" id="PF00583">
    <property type="entry name" value="Acetyltransf_1"/>
    <property type="match status" value="1"/>
</dbReference>
<dbReference type="InterPro" id="IPR006464">
    <property type="entry name" value="AcTrfase_RimI/Ard1"/>
</dbReference>
<dbReference type="InterPro" id="IPR050680">
    <property type="entry name" value="YpeA/RimI_acetyltransf"/>
</dbReference>
<dbReference type="Gene3D" id="3.40.630.30">
    <property type="match status" value="1"/>
</dbReference>
<keyword evidence="2" id="KW-0963">Cytoplasm</keyword>
<comment type="similarity">
    <text evidence="1">Belongs to the acetyltransferase family. RimI subfamily.</text>
</comment>
<evidence type="ECO:0000313" key="8">
    <source>
        <dbReference type="Proteomes" id="UP000320184"/>
    </source>
</evidence>
<sequence>MGREASLLAARGLPRGGLRDRLRPRALADRVREPRPGSRIARSVGRARSRGVGGPPMTGLAIEAATEHVEVLVMGEEGEPLAHEVEDVGHGHTRRLAPLVARALAHARVRPKHLSWVAADLGPGSFTGVRVGLATAHALALVAGSELCGASSLAALALASGVRRSLVVPLVPAGRRDLYAGFFRADSRGNVYVLAAPRVAPIEELLGDVREAHVLVPGSAVRFVGPGAPRVAEILERAYPGSTGSGWRHGGLSALDLARAARSDRGPAAGLPARGAAFRALYVRPAQAEERVRRRVNAAEPTQIRELRTTDLGEVAAVEREVFSDPWPESFFARELGTPLIYARIAEREGRLAGYSVAWLGHGTGHLGNLAVVPGMRRRGVARALLEDLMARARAIGVEDITLEVRVSNFAAQWLYRAHGFRLAGLRRGYYRDTGEDALVMEWRP</sequence>
<dbReference type="SUPFAM" id="SSF55729">
    <property type="entry name" value="Acyl-CoA N-acyltransferases (Nat)"/>
    <property type="match status" value="1"/>
</dbReference>
<dbReference type="EMBL" id="VBOT01000108">
    <property type="protein sequence ID" value="TMQ50017.1"/>
    <property type="molecule type" value="Genomic_DNA"/>
</dbReference>
<evidence type="ECO:0000256" key="3">
    <source>
        <dbReference type="ARBA" id="ARBA00022679"/>
    </source>
</evidence>
<dbReference type="InterPro" id="IPR016181">
    <property type="entry name" value="Acyl_CoA_acyltransferase"/>
</dbReference>
<feature type="domain" description="N-acetyltransferase" evidence="6">
    <location>
        <begin position="302"/>
        <end position="445"/>
    </location>
</feature>
<evidence type="ECO:0000256" key="2">
    <source>
        <dbReference type="ARBA" id="ARBA00022490"/>
    </source>
</evidence>
<accession>A0A538SF83</accession>